<dbReference type="InterPro" id="IPR038610">
    <property type="entry name" value="FliK-like_C_sf"/>
</dbReference>
<accession>A0A069PKL9</accession>
<evidence type="ECO:0000256" key="1">
    <source>
        <dbReference type="SAM" id="MobiDB-lite"/>
    </source>
</evidence>
<feature type="region of interest" description="Disordered" evidence="1">
    <location>
        <begin position="436"/>
        <end position="465"/>
    </location>
</feature>
<proteinExistence type="predicted"/>
<evidence type="ECO:0000313" key="4">
    <source>
        <dbReference type="Proteomes" id="UP000027466"/>
    </source>
</evidence>
<dbReference type="RefSeq" id="WP_035936901.1">
    <property type="nucleotide sequence ID" value="NZ_CADFFX010000012.1"/>
</dbReference>
<name>A0A069PKL9_9BURK</name>
<dbReference type="Proteomes" id="UP000027466">
    <property type="component" value="Unassembled WGS sequence"/>
</dbReference>
<dbReference type="AlphaFoldDB" id="A0A069PKL9"/>
<reference evidence="3 4" key="1">
    <citation type="submission" date="2014-03" db="EMBL/GenBank/DDBJ databases">
        <title>Draft Genome Sequences of Four Burkholderia Strains.</title>
        <authorList>
            <person name="Liu X.Y."/>
            <person name="Li C.X."/>
            <person name="Xu J.H."/>
        </authorList>
    </citation>
    <scope>NUCLEOTIDE SEQUENCE [LARGE SCALE GENOMIC DNA]</scope>
    <source>
        <strain evidence="3 4">DSM 50014</strain>
    </source>
</reference>
<dbReference type="Gene3D" id="3.30.750.140">
    <property type="match status" value="1"/>
</dbReference>
<comment type="caution">
    <text evidence="3">The sequence shown here is derived from an EMBL/GenBank/DDBJ whole genome shotgun (WGS) entry which is preliminary data.</text>
</comment>
<dbReference type="STRING" id="60547.GCA_000751215_05039"/>
<organism evidence="3 4">
    <name type="scientific">Caballeronia glathei</name>
    <dbReference type="NCBI Taxonomy" id="60547"/>
    <lineage>
        <taxon>Bacteria</taxon>
        <taxon>Pseudomonadati</taxon>
        <taxon>Pseudomonadota</taxon>
        <taxon>Betaproteobacteria</taxon>
        <taxon>Burkholderiales</taxon>
        <taxon>Burkholderiaceae</taxon>
        <taxon>Caballeronia</taxon>
    </lineage>
</organism>
<dbReference type="InterPro" id="IPR021136">
    <property type="entry name" value="Flagellar_hook_control-like_C"/>
</dbReference>
<evidence type="ECO:0000313" key="3">
    <source>
        <dbReference type="EMBL" id="KDR37861.1"/>
    </source>
</evidence>
<evidence type="ECO:0000259" key="2">
    <source>
        <dbReference type="Pfam" id="PF02120"/>
    </source>
</evidence>
<dbReference type="EMBL" id="JFHC01000130">
    <property type="protein sequence ID" value="KDR37861.1"/>
    <property type="molecule type" value="Genomic_DNA"/>
</dbReference>
<protein>
    <recommendedName>
        <fullName evidence="2">Flagellar hook-length control protein-like C-terminal domain-containing protein</fullName>
    </recommendedName>
</protein>
<dbReference type="Pfam" id="PF02120">
    <property type="entry name" value="Flg_hook"/>
    <property type="match status" value="1"/>
</dbReference>
<feature type="domain" description="Flagellar hook-length control protein-like C-terminal" evidence="2">
    <location>
        <begin position="361"/>
        <end position="428"/>
    </location>
</feature>
<gene>
    <name evidence="3" type="ORF">BG61_06690</name>
</gene>
<sequence>MTGLDSAIATLLAGRADMLLSAISPSAGATAGQTTTQAGTSRLFVDIPQSAPGSVQNGVPGAGGPSAQTALSAVARTLDAISRFGGNGALTLTGDAPLWPTPPRAVSAFATLSGGLFDTAFGSNAAAVAAAVRAANQPAPALPAAALAAALAKTVDESGLFYESHLVQWLAGQRTAASLAGEPQARADSRTMPLPLDFAAARGDTANAANAAYAAYATDAADAADAAEAAEAWLDGPQLSRASGAGFPDAQSAARTVALPQTPQQAAALAASVRDVPETVFSTPASASAAAAALRPRESAVQASLAAGIHPSTIPLVRQQLDVLATDQFRWSGEAWPGARFEWEISPRERDARAHDGGIEDERAWRTRLTLSLPTLGTVDAELVLTGQQLSARINASADGAARLVADGDAFRRQLEAAGIGLAALSIRGVDAPVSADAQAGGEKPVPSPLAHLFRAHSGDTGSRS</sequence>
<keyword evidence="4" id="KW-1185">Reference proteome</keyword>